<reference evidence="1" key="1">
    <citation type="submission" date="2021-02" db="EMBL/GenBank/DDBJ databases">
        <authorList>
            <person name="Nowell W R."/>
        </authorList>
    </citation>
    <scope>NUCLEOTIDE SEQUENCE</scope>
</reference>
<dbReference type="EMBL" id="CAJOAY010005470">
    <property type="protein sequence ID" value="CAF4108763.1"/>
    <property type="molecule type" value="Genomic_DNA"/>
</dbReference>
<dbReference type="Proteomes" id="UP000663844">
    <property type="component" value="Unassembled WGS sequence"/>
</dbReference>
<dbReference type="EMBL" id="CAJOAZ010007892">
    <property type="protein sequence ID" value="CAF4172956.1"/>
    <property type="molecule type" value="Genomic_DNA"/>
</dbReference>
<dbReference type="Proteomes" id="UP000663881">
    <property type="component" value="Unassembled WGS sequence"/>
</dbReference>
<dbReference type="AlphaFoldDB" id="A0A814EQA2"/>
<evidence type="ECO:0000313" key="2">
    <source>
        <dbReference type="EMBL" id="CAF1300865.1"/>
    </source>
</evidence>
<sequence>MYLAIRPASRNPNGGFSVEPDAPIIYSNCFSYVEIKKINLNHEKYKFQISNMTVTTTNNPDLGTLQWSITCGVEVPKMYHCALKSDYLKLEVKIENSSPTSLEFLN</sequence>
<evidence type="ECO:0000313" key="3">
    <source>
        <dbReference type="EMBL" id="CAF4108763.1"/>
    </source>
</evidence>
<protein>
    <submittedName>
        <fullName evidence="1">Uncharacterized protein</fullName>
    </submittedName>
</protein>
<organism evidence="1 5">
    <name type="scientific">Adineta steineri</name>
    <dbReference type="NCBI Taxonomy" id="433720"/>
    <lineage>
        <taxon>Eukaryota</taxon>
        <taxon>Metazoa</taxon>
        <taxon>Spiralia</taxon>
        <taxon>Gnathifera</taxon>
        <taxon>Rotifera</taxon>
        <taxon>Eurotatoria</taxon>
        <taxon>Bdelloidea</taxon>
        <taxon>Adinetida</taxon>
        <taxon>Adinetidae</taxon>
        <taxon>Adineta</taxon>
    </lineage>
</organism>
<proteinExistence type="predicted"/>
<dbReference type="Proteomes" id="UP000663891">
    <property type="component" value="Unassembled WGS sequence"/>
</dbReference>
<dbReference type="Proteomes" id="UP000663845">
    <property type="component" value="Unassembled WGS sequence"/>
</dbReference>
<evidence type="ECO:0000313" key="5">
    <source>
        <dbReference type="Proteomes" id="UP000663845"/>
    </source>
</evidence>
<name>A0A814EQA2_9BILA</name>
<dbReference type="EMBL" id="CAJNOG010000120">
    <property type="protein sequence ID" value="CAF0972557.1"/>
    <property type="molecule type" value="Genomic_DNA"/>
</dbReference>
<comment type="caution">
    <text evidence="1">The sequence shown here is derived from an EMBL/GenBank/DDBJ whole genome shotgun (WGS) entry which is preliminary data.</text>
</comment>
<accession>A0A814EQA2</accession>
<gene>
    <name evidence="1" type="ORF">JYZ213_LOCUS14475</name>
    <name evidence="3" type="ORF">OKA104_LOCUS36085</name>
    <name evidence="4" type="ORF">OXD698_LOCUS39279</name>
    <name evidence="2" type="ORF">VCS650_LOCUS31038</name>
</gene>
<evidence type="ECO:0000313" key="1">
    <source>
        <dbReference type="EMBL" id="CAF0972557.1"/>
    </source>
</evidence>
<evidence type="ECO:0000313" key="4">
    <source>
        <dbReference type="EMBL" id="CAF4172956.1"/>
    </source>
</evidence>
<dbReference type="EMBL" id="CAJNON010000520">
    <property type="protein sequence ID" value="CAF1300865.1"/>
    <property type="molecule type" value="Genomic_DNA"/>
</dbReference>